<feature type="region of interest" description="Disordered" evidence="1">
    <location>
        <begin position="25"/>
        <end position="53"/>
    </location>
</feature>
<feature type="compositionally biased region" description="Polar residues" evidence="1">
    <location>
        <begin position="28"/>
        <end position="38"/>
    </location>
</feature>
<accession>A0A9D4MSB3</accession>
<keyword evidence="3" id="KW-1185">Reference proteome</keyword>
<dbReference type="AlphaFoldDB" id="A0A9D4MSB3"/>
<sequence>MMYKACKDGNPKTLNNKKTRIKKLGDQWTRSASSSTSREPLAAFNCEQIQQPV</sequence>
<gene>
    <name evidence="2" type="ORF">DPMN_004245</name>
</gene>
<protein>
    <submittedName>
        <fullName evidence="2">Uncharacterized protein</fullName>
    </submittedName>
</protein>
<dbReference type="EMBL" id="JAIWYP010000001">
    <property type="protein sequence ID" value="KAH3880332.1"/>
    <property type="molecule type" value="Genomic_DNA"/>
</dbReference>
<evidence type="ECO:0000256" key="1">
    <source>
        <dbReference type="SAM" id="MobiDB-lite"/>
    </source>
</evidence>
<evidence type="ECO:0000313" key="2">
    <source>
        <dbReference type="EMBL" id="KAH3880332.1"/>
    </source>
</evidence>
<name>A0A9D4MSB3_DREPO</name>
<comment type="caution">
    <text evidence="2">The sequence shown here is derived from an EMBL/GenBank/DDBJ whole genome shotgun (WGS) entry which is preliminary data.</text>
</comment>
<reference evidence="2" key="2">
    <citation type="submission" date="2020-11" db="EMBL/GenBank/DDBJ databases">
        <authorList>
            <person name="McCartney M.A."/>
            <person name="Auch B."/>
            <person name="Kono T."/>
            <person name="Mallez S."/>
            <person name="Becker A."/>
            <person name="Gohl D.M."/>
            <person name="Silverstein K.A.T."/>
            <person name="Koren S."/>
            <person name="Bechman K.B."/>
            <person name="Herman A."/>
            <person name="Abrahante J.E."/>
            <person name="Garbe J."/>
        </authorList>
    </citation>
    <scope>NUCLEOTIDE SEQUENCE</scope>
    <source>
        <strain evidence="2">Duluth1</strain>
        <tissue evidence="2">Whole animal</tissue>
    </source>
</reference>
<proteinExistence type="predicted"/>
<organism evidence="2 3">
    <name type="scientific">Dreissena polymorpha</name>
    <name type="common">Zebra mussel</name>
    <name type="synonym">Mytilus polymorpha</name>
    <dbReference type="NCBI Taxonomy" id="45954"/>
    <lineage>
        <taxon>Eukaryota</taxon>
        <taxon>Metazoa</taxon>
        <taxon>Spiralia</taxon>
        <taxon>Lophotrochozoa</taxon>
        <taxon>Mollusca</taxon>
        <taxon>Bivalvia</taxon>
        <taxon>Autobranchia</taxon>
        <taxon>Heteroconchia</taxon>
        <taxon>Euheterodonta</taxon>
        <taxon>Imparidentia</taxon>
        <taxon>Neoheterodontei</taxon>
        <taxon>Myida</taxon>
        <taxon>Dreissenoidea</taxon>
        <taxon>Dreissenidae</taxon>
        <taxon>Dreissena</taxon>
    </lineage>
</organism>
<reference evidence="2" key="1">
    <citation type="journal article" date="2019" name="bioRxiv">
        <title>The Genome of the Zebra Mussel, Dreissena polymorpha: A Resource for Invasive Species Research.</title>
        <authorList>
            <person name="McCartney M.A."/>
            <person name="Auch B."/>
            <person name="Kono T."/>
            <person name="Mallez S."/>
            <person name="Zhang Y."/>
            <person name="Obille A."/>
            <person name="Becker A."/>
            <person name="Abrahante J.E."/>
            <person name="Garbe J."/>
            <person name="Badalamenti J.P."/>
            <person name="Herman A."/>
            <person name="Mangelson H."/>
            <person name="Liachko I."/>
            <person name="Sullivan S."/>
            <person name="Sone E.D."/>
            <person name="Koren S."/>
            <person name="Silverstein K.A.T."/>
            <person name="Beckman K.B."/>
            <person name="Gohl D.M."/>
        </authorList>
    </citation>
    <scope>NUCLEOTIDE SEQUENCE</scope>
    <source>
        <strain evidence="2">Duluth1</strain>
        <tissue evidence="2">Whole animal</tissue>
    </source>
</reference>
<evidence type="ECO:0000313" key="3">
    <source>
        <dbReference type="Proteomes" id="UP000828390"/>
    </source>
</evidence>
<dbReference type="Proteomes" id="UP000828390">
    <property type="component" value="Unassembled WGS sequence"/>
</dbReference>